<evidence type="ECO:0000313" key="2">
    <source>
        <dbReference type="EMBL" id="MPC73327.1"/>
    </source>
</evidence>
<protein>
    <submittedName>
        <fullName evidence="2">Uncharacterized protein</fullName>
    </submittedName>
</protein>
<evidence type="ECO:0000256" key="1">
    <source>
        <dbReference type="SAM" id="MobiDB-lite"/>
    </source>
</evidence>
<reference evidence="2 3" key="1">
    <citation type="submission" date="2019-05" db="EMBL/GenBank/DDBJ databases">
        <title>Another draft genome of Portunus trituberculatus and its Hox gene families provides insights of decapod evolution.</title>
        <authorList>
            <person name="Jeong J.-H."/>
            <person name="Song I."/>
            <person name="Kim S."/>
            <person name="Choi T."/>
            <person name="Kim D."/>
            <person name="Ryu S."/>
            <person name="Kim W."/>
        </authorList>
    </citation>
    <scope>NUCLEOTIDE SEQUENCE [LARGE SCALE GENOMIC DNA]</scope>
    <source>
        <tissue evidence="2">Muscle</tissue>
    </source>
</reference>
<feature type="compositionally biased region" description="Polar residues" evidence="1">
    <location>
        <begin position="148"/>
        <end position="165"/>
    </location>
</feature>
<feature type="compositionally biased region" description="Pro residues" evidence="1">
    <location>
        <begin position="132"/>
        <end position="141"/>
    </location>
</feature>
<name>A0A5B7HVM1_PORTR</name>
<organism evidence="2 3">
    <name type="scientific">Portunus trituberculatus</name>
    <name type="common">Swimming crab</name>
    <name type="synonym">Neptunus trituberculatus</name>
    <dbReference type="NCBI Taxonomy" id="210409"/>
    <lineage>
        <taxon>Eukaryota</taxon>
        <taxon>Metazoa</taxon>
        <taxon>Ecdysozoa</taxon>
        <taxon>Arthropoda</taxon>
        <taxon>Crustacea</taxon>
        <taxon>Multicrustacea</taxon>
        <taxon>Malacostraca</taxon>
        <taxon>Eumalacostraca</taxon>
        <taxon>Eucarida</taxon>
        <taxon>Decapoda</taxon>
        <taxon>Pleocyemata</taxon>
        <taxon>Brachyura</taxon>
        <taxon>Eubrachyura</taxon>
        <taxon>Portunoidea</taxon>
        <taxon>Portunidae</taxon>
        <taxon>Portuninae</taxon>
        <taxon>Portunus</taxon>
    </lineage>
</organism>
<sequence>MARIFSDGRAIADDALRAIFDGGGGSREGGAAGPAWAASESRRAPPAAHTLLSSLLWSLPAFHIAAVTQQCLCCASADLSRLQNVALRAKDSTWQPRLSGAKPVPSASSTFPSDGWWSGGEQPANSWVLSWPGPPPAPSCLPPAHTTPDMSPTPHSASTNITAAHSSLTTSSSTTTTSSTLPPR</sequence>
<evidence type="ECO:0000313" key="3">
    <source>
        <dbReference type="Proteomes" id="UP000324222"/>
    </source>
</evidence>
<accession>A0A5B7HVM1</accession>
<proteinExistence type="predicted"/>
<feature type="region of interest" description="Disordered" evidence="1">
    <location>
        <begin position="96"/>
        <end position="184"/>
    </location>
</feature>
<dbReference type="EMBL" id="VSRR010036585">
    <property type="protein sequence ID" value="MPC73327.1"/>
    <property type="molecule type" value="Genomic_DNA"/>
</dbReference>
<dbReference type="AlphaFoldDB" id="A0A5B7HVM1"/>
<feature type="compositionally biased region" description="Low complexity" evidence="1">
    <location>
        <begin position="166"/>
        <end position="184"/>
    </location>
</feature>
<comment type="caution">
    <text evidence="2">The sequence shown here is derived from an EMBL/GenBank/DDBJ whole genome shotgun (WGS) entry which is preliminary data.</text>
</comment>
<keyword evidence="3" id="KW-1185">Reference proteome</keyword>
<gene>
    <name evidence="2" type="ORF">E2C01_067650</name>
</gene>
<dbReference type="Proteomes" id="UP000324222">
    <property type="component" value="Unassembled WGS sequence"/>
</dbReference>